<comment type="caution">
    <text evidence="1">The sequence shown here is derived from an EMBL/GenBank/DDBJ whole genome shotgun (WGS) entry which is preliminary data.</text>
</comment>
<organism evidence="1 2">
    <name type="scientific">Protopolystoma xenopodis</name>
    <dbReference type="NCBI Taxonomy" id="117903"/>
    <lineage>
        <taxon>Eukaryota</taxon>
        <taxon>Metazoa</taxon>
        <taxon>Spiralia</taxon>
        <taxon>Lophotrochozoa</taxon>
        <taxon>Platyhelminthes</taxon>
        <taxon>Monogenea</taxon>
        <taxon>Polyopisthocotylea</taxon>
        <taxon>Polystomatidea</taxon>
        <taxon>Polystomatidae</taxon>
        <taxon>Protopolystoma</taxon>
    </lineage>
</organism>
<protein>
    <submittedName>
        <fullName evidence="1">Uncharacterized protein</fullName>
    </submittedName>
</protein>
<dbReference type="OrthoDB" id="6285691at2759"/>
<reference evidence="1" key="1">
    <citation type="submission" date="2018-11" db="EMBL/GenBank/DDBJ databases">
        <authorList>
            <consortium name="Pathogen Informatics"/>
        </authorList>
    </citation>
    <scope>NUCLEOTIDE SEQUENCE</scope>
</reference>
<evidence type="ECO:0000313" key="2">
    <source>
        <dbReference type="Proteomes" id="UP000784294"/>
    </source>
</evidence>
<keyword evidence="2" id="KW-1185">Reference proteome</keyword>
<sequence length="47" mass="5117">MHNRVTRELSRALCAWIDAPTRAPMAGDIDVRLDETSEGASSIDNSS</sequence>
<dbReference type="AlphaFoldDB" id="A0A448X4V3"/>
<name>A0A448X4V3_9PLAT</name>
<dbReference type="Proteomes" id="UP000784294">
    <property type="component" value="Unassembled WGS sequence"/>
</dbReference>
<evidence type="ECO:0000313" key="1">
    <source>
        <dbReference type="EMBL" id="VEL28138.1"/>
    </source>
</evidence>
<gene>
    <name evidence="1" type="ORF">PXEA_LOCUS21578</name>
</gene>
<proteinExistence type="predicted"/>
<dbReference type="EMBL" id="CAAALY010092601">
    <property type="protein sequence ID" value="VEL28138.1"/>
    <property type="molecule type" value="Genomic_DNA"/>
</dbReference>
<accession>A0A448X4V3</accession>